<dbReference type="Proteomes" id="UP000064967">
    <property type="component" value="Chromosome"/>
</dbReference>
<dbReference type="EMBL" id="CP012333">
    <property type="protein sequence ID" value="AKU97925.1"/>
    <property type="molecule type" value="Genomic_DNA"/>
</dbReference>
<protein>
    <submittedName>
        <fullName evidence="1">Uncharacterized protein</fullName>
    </submittedName>
</protein>
<name>A0A0K1PWL8_9BACT</name>
<keyword evidence="2" id="KW-1185">Reference proteome</keyword>
<accession>A0A0K1PWL8</accession>
<organism evidence="1 2">
    <name type="scientific">Labilithrix luteola</name>
    <dbReference type="NCBI Taxonomy" id="1391654"/>
    <lineage>
        <taxon>Bacteria</taxon>
        <taxon>Pseudomonadati</taxon>
        <taxon>Myxococcota</taxon>
        <taxon>Polyangia</taxon>
        <taxon>Polyangiales</taxon>
        <taxon>Labilitrichaceae</taxon>
        <taxon>Labilithrix</taxon>
    </lineage>
</organism>
<proteinExistence type="predicted"/>
<evidence type="ECO:0000313" key="1">
    <source>
        <dbReference type="EMBL" id="AKU97925.1"/>
    </source>
</evidence>
<evidence type="ECO:0000313" key="2">
    <source>
        <dbReference type="Proteomes" id="UP000064967"/>
    </source>
</evidence>
<gene>
    <name evidence="1" type="ORF">AKJ09_04589</name>
</gene>
<reference evidence="1 2" key="1">
    <citation type="submission" date="2015-08" db="EMBL/GenBank/DDBJ databases">
        <authorList>
            <person name="Babu N.S."/>
            <person name="Beckwith C.J."/>
            <person name="Beseler K.G."/>
            <person name="Brison A."/>
            <person name="Carone J.V."/>
            <person name="Caskin T.P."/>
            <person name="Diamond M."/>
            <person name="Durham M.E."/>
            <person name="Foxe J.M."/>
            <person name="Go M."/>
            <person name="Henderson B.A."/>
            <person name="Jones I.B."/>
            <person name="McGettigan J.A."/>
            <person name="Micheletti S.J."/>
            <person name="Nasrallah M.E."/>
            <person name="Ortiz D."/>
            <person name="Piller C.R."/>
            <person name="Privatt S.R."/>
            <person name="Schneider S.L."/>
            <person name="Sharp S."/>
            <person name="Smith T.C."/>
            <person name="Stanton J.D."/>
            <person name="Ullery H.E."/>
            <person name="Wilson R.J."/>
            <person name="Serrano M.G."/>
            <person name="Buck G."/>
            <person name="Lee V."/>
            <person name="Wang Y."/>
            <person name="Carvalho R."/>
            <person name="Voegtly L."/>
            <person name="Shi R."/>
            <person name="Duckworth R."/>
            <person name="Johnson A."/>
            <person name="Loviza R."/>
            <person name="Walstead R."/>
            <person name="Shah Z."/>
            <person name="Kiflezghi M."/>
            <person name="Wade K."/>
            <person name="Ball S.L."/>
            <person name="Bradley K.W."/>
            <person name="Asai D.J."/>
            <person name="Bowman C.A."/>
            <person name="Russell D.A."/>
            <person name="Pope W.H."/>
            <person name="Jacobs-Sera D."/>
            <person name="Hendrix R.W."/>
            <person name="Hatfull G.F."/>
        </authorList>
    </citation>
    <scope>NUCLEOTIDE SEQUENCE [LARGE SCALE GENOMIC DNA]</scope>
    <source>
        <strain evidence="1 2">DSM 27648</strain>
    </source>
</reference>
<dbReference type="AlphaFoldDB" id="A0A0K1PWL8"/>
<dbReference type="KEGG" id="llu:AKJ09_04589"/>
<sequence length="131" mass="14562">MNAFHCFCFAPSFENASVSANEDCLGEGRAPLLERRLERASAGMAPSKAKFCERNQMSKKSFIRLFAMPRSTIAEPHVDLGSEPRDAEGAGERHAHAFVLCVLPYPRGLHAFRVEEHRVVLDLGGWIDTAF</sequence>